<organism evidence="1 2">
    <name type="scientific">Striga asiatica</name>
    <name type="common">Asiatic witchweed</name>
    <name type="synonym">Buchnera asiatica</name>
    <dbReference type="NCBI Taxonomy" id="4170"/>
    <lineage>
        <taxon>Eukaryota</taxon>
        <taxon>Viridiplantae</taxon>
        <taxon>Streptophyta</taxon>
        <taxon>Embryophyta</taxon>
        <taxon>Tracheophyta</taxon>
        <taxon>Spermatophyta</taxon>
        <taxon>Magnoliopsida</taxon>
        <taxon>eudicotyledons</taxon>
        <taxon>Gunneridae</taxon>
        <taxon>Pentapetalae</taxon>
        <taxon>asterids</taxon>
        <taxon>lamiids</taxon>
        <taxon>Lamiales</taxon>
        <taxon>Orobanchaceae</taxon>
        <taxon>Buchnereae</taxon>
        <taxon>Striga</taxon>
    </lineage>
</organism>
<evidence type="ECO:0000313" key="1">
    <source>
        <dbReference type="EMBL" id="GER42965.1"/>
    </source>
</evidence>
<accession>A0A5A7QCF9</accession>
<comment type="caution">
    <text evidence="1">The sequence shown here is derived from an EMBL/GenBank/DDBJ whole genome shotgun (WGS) entry which is preliminary data.</text>
</comment>
<reference evidence="2" key="1">
    <citation type="journal article" date="2019" name="Curr. Biol.">
        <title>Genome Sequence of Striga asiatica Provides Insight into the Evolution of Plant Parasitism.</title>
        <authorList>
            <person name="Yoshida S."/>
            <person name="Kim S."/>
            <person name="Wafula E.K."/>
            <person name="Tanskanen J."/>
            <person name="Kim Y.M."/>
            <person name="Honaas L."/>
            <person name="Yang Z."/>
            <person name="Spallek T."/>
            <person name="Conn C.E."/>
            <person name="Ichihashi Y."/>
            <person name="Cheong K."/>
            <person name="Cui S."/>
            <person name="Der J.P."/>
            <person name="Gundlach H."/>
            <person name="Jiao Y."/>
            <person name="Hori C."/>
            <person name="Ishida J.K."/>
            <person name="Kasahara H."/>
            <person name="Kiba T."/>
            <person name="Kim M.S."/>
            <person name="Koo N."/>
            <person name="Laohavisit A."/>
            <person name="Lee Y.H."/>
            <person name="Lumba S."/>
            <person name="McCourt P."/>
            <person name="Mortimer J.C."/>
            <person name="Mutuku J.M."/>
            <person name="Nomura T."/>
            <person name="Sasaki-Sekimoto Y."/>
            <person name="Seto Y."/>
            <person name="Wang Y."/>
            <person name="Wakatake T."/>
            <person name="Sakakibara H."/>
            <person name="Demura T."/>
            <person name="Yamaguchi S."/>
            <person name="Yoneyama K."/>
            <person name="Manabe R.I."/>
            <person name="Nelson D.C."/>
            <person name="Schulman A.H."/>
            <person name="Timko M.P."/>
            <person name="dePamphilis C.W."/>
            <person name="Choi D."/>
            <person name="Shirasu K."/>
        </authorList>
    </citation>
    <scope>NUCLEOTIDE SEQUENCE [LARGE SCALE GENOMIC DNA]</scope>
    <source>
        <strain evidence="2">cv. UVA1</strain>
    </source>
</reference>
<dbReference type="AlphaFoldDB" id="A0A5A7QCF9"/>
<protein>
    <submittedName>
        <fullName evidence="1">Copper/zinc superoxide dismutase 1</fullName>
    </submittedName>
</protein>
<gene>
    <name evidence="1" type="ORF">STAS_19785</name>
</gene>
<keyword evidence="2" id="KW-1185">Reference proteome</keyword>
<sequence length="99" mass="10047">MAEGRAGEEGTGEAPLLLPRAVVGVEYAVAEDVEDLAEGGALGEVPEVSGEDVVNVGGVHRAEHGHAGERWAPEAEGSALGFGEGFCAGIVNLAHVEEE</sequence>
<name>A0A5A7QCF9_STRAF</name>
<evidence type="ECO:0000313" key="2">
    <source>
        <dbReference type="Proteomes" id="UP000325081"/>
    </source>
</evidence>
<dbReference type="Proteomes" id="UP000325081">
    <property type="component" value="Unassembled WGS sequence"/>
</dbReference>
<proteinExistence type="predicted"/>
<dbReference type="EMBL" id="BKCP01006515">
    <property type="protein sequence ID" value="GER42965.1"/>
    <property type="molecule type" value="Genomic_DNA"/>
</dbReference>